<dbReference type="PANTHER" id="PTHR47665:SF1">
    <property type="entry name" value="HISTONE DEACETYLASE-LIKE PROTEIN"/>
    <property type="match status" value="1"/>
</dbReference>
<dbReference type="EMBL" id="CBTN010000057">
    <property type="protein sequence ID" value="CDH58473.1"/>
    <property type="molecule type" value="Genomic_DNA"/>
</dbReference>
<dbReference type="PANTHER" id="PTHR47665">
    <property type="entry name" value="HISTONE DEACETYLASE-LIKE PROTEIN"/>
    <property type="match status" value="1"/>
</dbReference>
<accession>A0A068S7X8</accession>
<evidence type="ECO:0000313" key="4">
    <source>
        <dbReference type="EMBL" id="CDH58473.1"/>
    </source>
</evidence>
<keyword evidence="1" id="KW-0862">Zinc</keyword>
<dbReference type="AlphaFoldDB" id="A0A068S7X8"/>
<reference evidence="4" key="1">
    <citation type="submission" date="2013-08" db="EMBL/GenBank/DDBJ databases">
        <title>Gene expansion shapes genome architecture in the human pathogen Lichtheimia corymbifera: an evolutionary genomics analysis in the ancient terrestrial Mucorales (Mucoromycotina).</title>
        <authorList>
            <person name="Schwartze V.U."/>
            <person name="Winter S."/>
            <person name="Shelest E."/>
            <person name="Marcet-Houben M."/>
            <person name="Horn F."/>
            <person name="Wehner S."/>
            <person name="Hoffmann K."/>
            <person name="Riege K."/>
            <person name="Sammeth M."/>
            <person name="Nowrousian M."/>
            <person name="Valiante V."/>
            <person name="Linde J."/>
            <person name="Jacobsen I.D."/>
            <person name="Marz M."/>
            <person name="Brakhage A.A."/>
            <person name="Gabaldon T."/>
            <person name="Bocker S."/>
            <person name="Voigt K."/>
        </authorList>
    </citation>
    <scope>NUCLEOTIDE SEQUENCE [LARGE SCALE GENOMIC DNA]</scope>
    <source>
        <strain evidence="4">FSU 9682</strain>
    </source>
</reference>
<dbReference type="InterPro" id="IPR001607">
    <property type="entry name" value="Znf_UBP"/>
</dbReference>
<organism evidence="4 5">
    <name type="scientific">Lichtheimia corymbifera JMRC:FSU:9682</name>
    <dbReference type="NCBI Taxonomy" id="1263082"/>
    <lineage>
        <taxon>Eukaryota</taxon>
        <taxon>Fungi</taxon>
        <taxon>Fungi incertae sedis</taxon>
        <taxon>Mucoromycota</taxon>
        <taxon>Mucoromycotina</taxon>
        <taxon>Mucoromycetes</taxon>
        <taxon>Mucorales</taxon>
        <taxon>Lichtheimiaceae</taxon>
        <taxon>Lichtheimia</taxon>
    </lineage>
</organism>
<dbReference type="OrthoDB" id="424012at2759"/>
<feature type="region of interest" description="Disordered" evidence="2">
    <location>
        <begin position="137"/>
        <end position="156"/>
    </location>
</feature>
<protein>
    <submittedName>
        <fullName evidence="4">Histone deacetylase 6-like</fullName>
    </submittedName>
</protein>
<evidence type="ECO:0000256" key="2">
    <source>
        <dbReference type="SAM" id="MobiDB-lite"/>
    </source>
</evidence>
<dbReference type="PROSITE" id="PS50271">
    <property type="entry name" value="ZF_UBP"/>
    <property type="match status" value="1"/>
</dbReference>
<dbReference type="Proteomes" id="UP000027586">
    <property type="component" value="Unassembled WGS sequence"/>
</dbReference>
<dbReference type="VEuPathDB" id="FungiDB:LCOR_09333.1"/>
<proteinExistence type="predicted"/>
<dbReference type="STRING" id="1263082.A0A068S7X8"/>
<dbReference type="SUPFAM" id="SSF57850">
    <property type="entry name" value="RING/U-box"/>
    <property type="match status" value="1"/>
</dbReference>
<dbReference type="SMART" id="SM00290">
    <property type="entry name" value="ZnF_UBP"/>
    <property type="match status" value="1"/>
</dbReference>
<evidence type="ECO:0000259" key="3">
    <source>
        <dbReference type="PROSITE" id="PS50271"/>
    </source>
</evidence>
<feature type="domain" description="UBP-type" evidence="3">
    <location>
        <begin position="29"/>
        <end position="125"/>
    </location>
</feature>
<dbReference type="GO" id="GO:0008270">
    <property type="term" value="F:zinc ion binding"/>
    <property type="evidence" value="ECO:0007669"/>
    <property type="project" value="UniProtKB-KW"/>
</dbReference>
<sequence>MTDNDAALAAELQAQFDRQDVGFAVEPITTCPHVPTPISTHVFLDRTCGACQEPHENWQCLTCDTVLCSRYRNGHMVEHFEQAKDHAVCLSYSDLSIWCFQCESYIANERLQGIKEVAYIAKFGEAPPNQSTIKIVDGASGSGSGSSSGGAAGSSA</sequence>
<dbReference type="Pfam" id="PF02148">
    <property type="entry name" value="zf-UBP"/>
    <property type="match status" value="1"/>
</dbReference>
<dbReference type="Gene3D" id="3.30.40.10">
    <property type="entry name" value="Zinc/RING finger domain, C3HC4 (zinc finger)"/>
    <property type="match status" value="1"/>
</dbReference>
<evidence type="ECO:0000313" key="5">
    <source>
        <dbReference type="Proteomes" id="UP000027586"/>
    </source>
</evidence>
<feature type="compositionally biased region" description="Gly residues" evidence="2">
    <location>
        <begin position="140"/>
        <end position="156"/>
    </location>
</feature>
<gene>
    <name evidence="4" type="ORF">LCOR_09333.1</name>
</gene>
<comment type="caution">
    <text evidence="4">The sequence shown here is derived from an EMBL/GenBank/DDBJ whole genome shotgun (WGS) entry which is preliminary data.</text>
</comment>
<evidence type="ECO:0000256" key="1">
    <source>
        <dbReference type="PROSITE-ProRule" id="PRU00502"/>
    </source>
</evidence>
<keyword evidence="5" id="KW-1185">Reference proteome</keyword>
<keyword evidence="1" id="KW-0479">Metal-binding</keyword>
<dbReference type="InterPro" id="IPR013083">
    <property type="entry name" value="Znf_RING/FYVE/PHD"/>
</dbReference>
<name>A0A068S7X8_9FUNG</name>
<keyword evidence="1" id="KW-0863">Zinc-finger</keyword>